<gene>
    <name evidence="2" type="ORF">HanXRQr2_Chr01g0008811</name>
</gene>
<keyword evidence="3" id="KW-1185">Reference proteome</keyword>
<reference evidence="2" key="2">
    <citation type="submission" date="2020-06" db="EMBL/GenBank/DDBJ databases">
        <title>Helianthus annuus Genome sequencing and assembly Release 2.</title>
        <authorList>
            <person name="Gouzy J."/>
            <person name="Langlade N."/>
            <person name="Munos S."/>
        </authorList>
    </citation>
    <scope>NUCLEOTIDE SEQUENCE</scope>
    <source>
        <tissue evidence="2">Leaves</tissue>
    </source>
</reference>
<name>A0A9K3P233_HELAN</name>
<organism evidence="2 3">
    <name type="scientific">Helianthus annuus</name>
    <name type="common">Common sunflower</name>
    <dbReference type="NCBI Taxonomy" id="4232"/>
    <lineage>
        <taxon>Eukaryota</taxon>
        <taxon>Viridiplantae</taxon>
        <taxon>Streptophyta</taxon>
        <taxon>Embryophyta</taxon>
        <taxon>Tracheophyta</taxon>
        <taxon>Spermatophyta</taxon>
        <taxon>Magnoliopsida</taxon>
        <taxon>eudicotyledons</taxon>
        <taxon>Gunneridae</taxon>
        <taxon>Pentapetalae</taxon>
        <taxon>asterids</taxon>
        <taxon>campanulids</taxon>
        <taxon>Asterales</taxon>
        <taxon>Asteraceae</taxon>
        <taxon>Asteroideae</taxon>
        <taxon>Heliantheae alliance</taxon>
        <taxon>Heliantheae</taxon>
        <taxon>Helianthus</taxon>
    </lineage>
</organism>
<sequence>MAVLITLMLRVRVFEKQIRDLGFLDLLLPFSLLLSNQNTHSHRLSTVQPPIHRLHSPEQSRSRQPQPFSLPSITLLSFLDG</sequence>
<dbReference type="EMBL" id="MNCJ02000316">
    <property type="protein sequence ID" value="KAF5821014.1"/>
    <property type="molecule type" value="Genomic_DNA"/>
</dbReference>
<evidence type="ECO:0000313" key="2">
    <source>
        <dbReference type="EMBL" id="KAF5821014.1"/>
    </source>
</evidence>
<evidence type="ECO:0000313" key="3">
    <source>
        <dbReference type="Proteomes" id="UP000215914"/>
    </source>
</evidence>
<dbReference type="Proteomes" id="UP000215914">
    <property type="component" value="Unassembled WGS sequence"/>
</dbReference>
<feature type="region of interest" description="Disordered" evidence="1">
    <location>
        <begin position="42"/>
        <end position="69"/>
    </location>
</feature>
<comment type="caution">
    <text evidence="2">The sequence shown here is derived from an EMBL/GenBank/DDBJ whole genome shotgun (WGS) entry which is preliminary data.</text>
</comment>
<reference evidence="2" key="1">
    <citation type="journal article" date="2017" name="Nature">
        <title>The sunflower genome provides insights into oil metabolism, flowering and Asterid evolution.</title>
        <authorList>
            <person name="Badouin H."/>
            <person name="Gouzy J."/>
            <person name="Grassa C.J."/>
            <person name="Murat F."/>
            <person name="Staton S.E."/>
            <person name="Cottret L."/>
            <person name="Lelandais-Briere C."/>
            <person name="Owens G.L."/>
            <person name="Carrere S."/>
            <person name="Mayjonade B."/>
            <person name="Legrand L."/>
            <person name="Gill N."/>
            <person name="Kane N.C."/>
            <person name="Bowers J.E."/>
            <person name="Hubner S."/>
            <person name="Bellec A."/>
            <person name="Berard A."/>
            <person name="Berges H."/>
            <person name="Blanchet N."/>
            <person name="Boniface M.C."/>
            <person name="Brunel D."/>
            <person name="Catrice O."/>
            <person name="Chaidir N."/>
            <person name="Claudel C."/>
            <person name="Donnadieu C."/>
            <person name="Faraut T."/>
            <person name="Fievet G."/>
            <person name="Helmstetter N."/>
            <person name="King M."/>
            <person name="Knapp S.J."/>
            <person name="Lai Z."/>
            <person name="Le Paslier M.C."/>
            <person name="Lippi Y."/>
            <person name="Lorenzon L."/>
            <person name="Mandel J.R."/>
            <person name="Marage G."/>
            <person name="Marchand G."/>
            <person name="Marquand E."/>
            <person name="Bret-Mestries E."/>
            <person name="Morien E."/>
            <person name="Nambeesan S."/>
            <person name="Nguyen T."/>
            <person name="Pegot-Espagnet P."/>
            <person name="Pouilly N."/>
            <person name="Raftis F."/>
            <person name="Sallet E."/>
            <person name="Schiex T."/>
            <person name="Thomas J."/>
            <person name="Vandecasteele C."/>
            <person name="Vares D."/>
            <person name="Vear F."/>
            <person name="Vautrin S."/>
            <person name="Crespi M."/>
            <person name="Mangin B."/>
            <person name="Burke J.M."/>
            <person name="Salse J."/>
            <person name="Munos S."/>
            <person name="Vincourt P."/>
            <person name="Rieseberg L.H."/>
            <person name="Langlade N.B."/>
        </authorList>
    </citation>
    <scope>NUCLEOTIDE SEQUENCE</scope>
    <source>
        <tissue evidence="2">Leaves</tissue>
    </source>
</reference>
<dbReference type="Gramene" id="mRNA:HanXRQr2_Chr01g0008811">
    <property type="protein sequence ID" value="mRNA:HanXRQr2_Chr01g0008811"/>
    <property type="gene ID" value="HanXRQr2_Chr01g0008811"/>
</dbReference>
<dbReference type="AlphaFoldDB" id="A0A9K3P233"/>
<proteinExistence type="predicted"/>
<accession>A0A9K3P233</accession>
<evidence type="ECO:0000256" key="1">
    <source>
        <dbReference type="SAM" id="MobiDB-lite"/>
    </source>
</evidence>
<protein>
    <submittedName>
        <fullName evidence="2">Uncharacterized protein</fullName>
    </submittedName>
</protein>